<dbReference type="GO" id="GO:0009279">
    <property type="term" value="C:cell outer membrane"/>
    <property type="evidence" value="ECO:0007669"/>
    <property type="project" value="UniProtKB-SubCell"/>
</dbReference>
<name>A0A4S1DUN8_9FLAO</name>
<keyword evidence="4" id="KW-0472">Membrane</keyword>
<dbReference type="Gene3D" id="1.25.40.390">
    <property type="match status" value="1"/>
</dbReference>
<evidence type="ECO:0000313" key="8">
    <source>
        <dbReference type="EMBL" id="TGV01811.1"/>
    </source>
</evidence>
<reference evidence="8 9" key="1">
    <citation type="submission" date="2019-04" db="EMBL/GenBank/DDBJ databases">
        <authorList>
            <person name="Liu A."/>
        </authorList>
    </citation>
    <scope>NUCLEOTIDE SEQUENCE [LARGE SCALE GENOMIC DNA]</scope>
    <source>
        <strain evidence="8 9">RZ03</strain>
    </source>
</reference>
<dbReference type="Pfam" id="PF14322">
    <property type="entry name" value="SusD-like_3"/>
    <property type="match status" value="1"/>
</dbReference>
<gene>
    <name evidence="8" type="ORF">EM932_14145</name>
</gene>
<evidence type="ECO:0000256" key="2">
    <source>
        <dbReference type="ARBA" id="ARBA00006275"/>
    </source>
</evidence>
<dbReference type="CDD" id="cd08977">
    <property type="entry name" value="SusD"/>
    <property type="match status" value="1"/>
</dbReference>
<keyword evidence="3" id="KW-0732">Signal</keyword>
<dbReference type="OrthoDB" id="5694214at2"/>
<comment type="subcellular location">
    <subcellularLocation>
        <location evidence="1">Cell outer membrane</location>
    </subcellularLocation>
</comment>
<sequence>MKNIKFYIMSLGLFLALSCDDNLDLAPLSQLSSSNFYQTEADFEQAIIGVYSGLRNEFNNIYVFGDIRSDNTVPVISGSVTTLQDFDNFTIDPSNSIISSQWRNAYINLSRANIILDKIDGVDIDESVKNRIKGEALFARGVVYLNLVRIYGNVPLVLTEISALEALEFPQSSPDAVYAQVVADLSAATGLLPVSYGGSDIGRATSIAANAVLGRAQLTNGNYAAAETALRAVTAMESGGTVSLLPDFADVFDTSNEYNAEIIFATRFANDGINGNGFNYGFANALEPNNKATGTTLFDAYEVGDLRRDLTLNTTAAPGEILTYKYGPPGDNGHGESDWPVIRYSDVLLMLSEALNEQGYTANGEAFTLLNRIRNRAGLADLTSATITNQADFRLAMEQERRAELASEGHRWFDLVRTGRYEALLGSMGAKSTSNLFPIPLGEIVKINDPSILTQNPGY</sequence>
<keyword evidence="9" id="KW-1185">Reference proteome</keyword>
<comment type="caution">
    <text evidence="8">The sequence shown here is derived from an EMBL/GenBank/DDBJ whole genome shotgun (WGS) entry which is preliminary data.</text>
</comment>
<evidence type="ECO:0000313" key="9">
    <source>
        <dbReference type="Proteomes" id="UP000307602"/>
    </source>
</evidence>
<evidence type="ECO:0000259" key="6">
    <source>
        <dbReference type="Pfam" id="PF07980"/>
    </source>
</evidence>
<evidence type="ECO:0000256" key="1">
    <source>
        <dbReference type="ARBA" id="ARBA00004442"/>
    </source>
</evidence>
<dbReference type="RefSeq" id="WP_135877845.1">
    <property type="nucleotide sequence ID" value="NZ_SRSO01000020.1"/>
</dbReference>
<evidence type="ECO:0000256" key="4">
    <source>
        <dbReference type="ARBA" id="ARBA00023136"/>
    </source>
</evidence>
<dbReference type="AlphaFoldDB" id="A0A4S1DUN8"/>
<dbReference type="EMBL" id="SRSO01000020">
    <property type="protein sequence ID" value="TGV01811.1"/>
    <property type="molecule type" value="Genomic_DNA"/>
</dbReference>
<dbReference type="Pfam" id="PF07980">
    <property type="entry name" value="SusD_RagB"/>
    <property type="match status" value="1"/>
</dbReference>
<protein>
    <submittedName>
        <fullName evidence="8">RagB/SusD family nutrient uptake outer membrane protein</fullName>
    </submittedName>
</protein>
<evidence type="ECO:0000256" key="3">
    <source>
        <dbReference type="ARBA" id="ARBA00022729"/>
    </source>
</evidence>
<evidence type="ECO:0000256" key="5">
    <source>
        <dbReference type="ARBA" id="ARBA00023237"/>
    </source>
</evidence>
<dbReference type="Proteomes" id="UP000307602">
    <property type="component" value="Unassembled WGS sequence"/>
</dbReference>
<dbReference type="PROSITE" id="PS51257">
    <property type="entry name" value="PROKAR_LIPOPROTEIN"/>
    <property type="match status" value="1"/>
</dbReference>
<dbReference type="InterPro" id="IPR012944">
    <property type="entry name" value="SusD_RagB_dom"/>
</dbReference>
<accession>A0A4S1DUN8</accession>
<keyword evidence="5" id="KW-0998">Cell outer membrane</keyword>
<organism evidence="8 9">
    <name type="scientific">Flavivirga rizhaonensis</name>
    <dbReference type="NCBI Taxonomy" id="2559571"/>
    <lineage>
        <taxon>Bacteria</taxon>
        <taxon>Pseudomonadati</taxon>
        <taxon>Bacteroidota</taxon>
        <taxon>Flavobacteriia</taxon>
        <taxon>Flavobacteriales</taxon>
        <taxon>Flavobacteriaceae</taxon>
        <taxon>Flavivirga</taxon>
    </lineage>
</organism>
<proteinExistence type="inferred from homology"/>
<dbReference type="InterPro" id="IPR033985">
    <property type="entry name" value="SusD-like_N"/>
</dbReference>
<dbReference type="InterPro" id="IPR011990">
    <property type="entry name" value="TPR-like_helical_dom_sf"/>
</dbReference>
<dbReference type="SUPFAM" id="SSF48452">
    <property type="entry name" value="TPR-like"/>
    <property type="match status" value="1"/>
</dbReference>
<comment type="similarity">
    <text evidence="2">Belongs to the SusD family.</text>
</comment>
<evidence type="ECO:0000259" key="7">
    <source>
        <dbReference type="Pfam" id="PF14322"/>
    </source>
</evidence>
<feature type="domain" description="SusD-like N-terminal" evidence="7">
    <location>
        <begin position="23"/>
        <end position="216"/>
    </location>
</feature>
<feature type="domain" description="RagB/SusD" evidence="6">
    <location>
        <begin position="329"/>
        <end position="435"/>
    </location>
</feature>